<dbReference type="InterPro" id="IPR050578">
    <property type="entry name" value="MARVEL-CKLF_proteins"/>
</dbReference>
<dbReference type="EMBL" id="KB203854">
    <property type="protein sequence ID" value="ESO82805.1"/>
    <property type="molecule type" value="Genomic_DNA"/>
</dbReference>
<gene>
    <name evidence="9" type="ORF">LOTGIDRAFT_229821</name>
</gene>
<dbReference type="RefSeq" id="XP_009066598.1">
    <property type="nucleotide sequence ID" value="XM_009068350.1"/>
</dbReference>
<dbReference type="KEGG" id="lgi:LOTGIDRAFT_229821"/>
<feature type="domain" description="MARVEL" evidence="8">
    <location>
        <begin position="28"/>
        <end position="153"/>
    </location>
</feature>
<keyword evidence="3 7" id="KW-1133">Transmembrane helix</keyword>
<evidence type="ECO:0000313" key="9">
    <source>
        <dbReference type="EMBL" id="ESO82805.1"/>
    </source>
</evidence>
<feature type="compositionally biased region" description="Low complexity" evidence="6">
    <location>
        <begin position="158"/>
        <end position="174"/>
    </location>
</feature>
<evidence type="ECO:0000259" key="8">
    <source>
        <dbReference type="PROSITE" id="PS51225"/>
    </source>
</evidence>
<dbReference type="Proteomes" id="UP000030746">
    <property type="component" value="Unassembled WGS sequence"/>
</dbReference>
<feature type="transmembrane region" description="Helical" evidence="7">
    <location>
        <begin position="100"/>
        <end position="121"/>
    </location>
</feature>
<evidence type="ECO:0000256" key="3">
    <source>
        <dbReference type="ARBA" id="ARBA00022989"/>
    </source>
</evidence>
<dbReference type="GeneID" id="20248116"/>
<evidence type="ECO:0000256" key="7">
    <source>
        <dbReference type="SAM" id="Phobius"/>
    </source>
</evidence>
<comment type="subcellular location">
    <subcellularLocation>
        <location evidence="1">Membrane</location>
        <topology evidence="1">Multi-pass membrane protein</topology>
    </subcellularLocation>
</comment>
<dbReference type="PROSITE" id="PS51225">
    <property type="entry name" value="MARVEL"/>
    <property type="match status" value="1"/>
</dbReference>
<evidence type="ECO:0000256" key="2">
    <source>
        <dbReference type="ARBA" id="ARBA00022692"/>
    </source>
</evidence>
<feature type="transmembrane region" description="Helical" evidence="7">
    <location>
        <begin position="38"/>
        <end position="58"/>
    </location>
</feature>
<dbReference type="OrthoDB" id="10028364at2759"/>
<dbReference type="PANTHER" id="PTHR22776">
    <property type="entry name" value="MARVEL-CONTAINING POTENTIAL LIPID RAFT-ASSOCIATED PROTEIN"/>
    <property type="match status" value="1"/>
</dbReference>
<dbReference type="HOGENOM" id="CLU_1483636_0_0_1"/>
<sequence>MSTTYEQTTVTQSSSSGVASSIRPDVLYVKSIPGILKIVEMILCLIVLICASVGMWWLGGGGGWVQFVAALAFVVTIILFIFHFMHIIEKLPGPWVLIEFIFYIVITIMWLIAAIVAAARIGGHGSVIATAFFAFAATAVYAVDTFFMFRGWKGGVTTTTSSSTAGGTTTTTTTQYETRTQY</sequence>
<dbReference type="AlphaFoldDB" id="V3ZKA3"/>
<name>V3ZKA3_LOTGI</name>
<evidence type="ECO:0000256" key="1">
    <source>
        <dbReference type="ARBA" id="ARBA00004141"/>
    </source>
</evidence>
<evidence type="ECO:0000256" key="4">
    <source>
        <dbReference type="ARBA" id="ARBA00023136"/>
    </source>
</evidence>
<dbReference type="OMA" id="IICMGCG"/>
<feature type="region of interest" description="Disordered" evidence="6">
    <location>
        <begin position="158"/>
        <end position="182"/>
    </location>
</feature>
<evidence type="ECO:0000313" key="10">
    <source>
        <dbReference type="Proteomes" id="UP000030746"/>
    </source>
</evidence>
<feature type="transmembrane region" description="Helical" evidence="7">
    <location>
        <begin position="127"/>
        <end position="149"/>
    </location>
</feature>
<proteinExistence type="predicted"/>
<keyword evidence="2 5" id="KW-0812">Transmembrane</keyword>
<organism evidence="9 10">
    <name type="scientific">Lottia gigantea</name>
    <name type="common">Giant owl limpet</name>
    <dbReference type="NCBI Taxonomy" id="225164"/>
    <lineage>
        <taxon>Eukaryota</taxon>
        <taxon>Metazoa</taxon>
        <taxon>Spiralia</taxon>
        <taxon>Lophotrochozoa</taxon>
        <taxon>Mollusca</taxon>
        <taxon>Gastropoda</taxon>
        <taxon>Patellogastropoda</taxon>
        <taxon>Lottioidea</taxon>
        <taxon>Lottiidae</taxon>
        <taxon>Lottia</taxon>
    </lineage>
</organism>
<protein>
    <recommendedName>
        <fullName evidence="8">MARVEL domain-containing protein</fullName>
    </recommendedName>
</protein>
<feature type="transmembrane region" description="Helical" evidence="7">
    <location>
        <begin position="64"/>
        <end position="88"/>
    </location>
</feature>
<dbReference type="InterPro" id="IPR008253">
    <property type="entry name" value="Marvel"/>
</dbReference>
<reference evidence="9 10" key="1">
    <citation type="journal article" date="2013" name="Nature">
        <title>Insights into bilaterian evolution from three spiralian genomes.</title>
        <authorList>
            <person name="Simakov O."/>
            <person name="Marletaz F."/>
            <person name="Cho S.J."/>
            <person name="Edsinger-Gonzales E."/>
            <person name="Havlak P."/>
            <person name="Hellsten U."/>
            <person name="Kuo D.H."/>
            <person name="Larsson T."/>
            <person name="Lv J."/>
            <person name="Arendt D."/>
            <person name="Savage R."/>
            <person name="Osoegawa K."/>
            <person name="de Jong P."/>
            <person name="Grimwood J."/>
            <person name="Chapman J.A."/>
            <person name="Shapiro H."/>
            <person name="Aerts A."/>
            <person name="Otillar R.P."/>
            <person name="Terry A.Y."/>
            <person name="Boore J.L."/>
            <person name="Grigoriev I.V."/>
            <person name="Lindberg D.R."/>
            <person name="Seaver E.C."/>
            <person name="Weisblat D.A."/>
            <person name="Putnam N.H."/>
            <person name="Rokhsar D.S."/>
        </authorList>
    </citation>
    <scope>NUCLEOTIDE SEQUENCE [LARGE SCALE GENOMIC DNA]</scope>
</reference>
<accession>V3ZKA3</accession>
<evidence type="ECO:0000256" key="5">
    <source>
        <dbReference type="PROSITE-ProRule" id="PRU00581"/>
    </source>
</evidence>
<dbReference type="Pfam" id="PF01284">
    <property type="entry name" value="MARVEL"/>
    <property type="match status" value="1"/>
</dbReference>
<keyword evidence="4 5" id="KW-0472">Membrane</keyword>
<evidence type="ECO:0000256" key="6">
    <source>
        <dbReference type="SAM" id="MobiDB-lite"/>
    </source>
</evidence>
<keyword evidence="10" id="KW-1185">Reference proteome</keyword>
<dbReference type="PANTHER" id="PTHR22776:SF49">
    <property type="entry name" value="MARVEL DOMAIN-CONTAINING PROTEIN"/>
    <property type="match status" value="1"/>
</dbReference>
<dbReference type="CTD" id="20248116"/>
<dbReference type="GO" id="GO:0016020">
    <property type="term" value="C:membrane"/>
    <property type="evidence" value="ECO:0007669"/>
    <property type="project" value="UniProtKB-SubCell"/>
</dbReference>